<dbReference type="InterPro" id="IPR012094">
    <property type="entry name" value="tRNA_Ile_lys_synt"/>
</dbReference>
<dbReference type="Proteomes" id="UP000276901">
    <property type="component" value="Unassembled WGS sequence"/>
</dbReference>
<dbReference type="Gene3D" id="3.40.50.620">
    <property type="entry name" value="HUPs"/>
    <property type="match status" value="1"/>
</dbReference>
<keyword evidence="6 8" id="KW-0067">ATP-binding</keyword>
<dbReference type="InterPro" id="IPR015262">
    <property type="entry name" value="tRNA_Ile_lys_synt_subst-bd"/>
</dbReference>
<dbReference type="EC" id="6.3.4.19" evidence="8"/>
<comment type="catalytic activity">
    <reaction evidence="7 8">
        <text>cytidine(34) in tRNA(Ile2) + L-lysine + ATP = lysidine(34) in tRNA(Ile2) + AMP + diphosphate + H(+)</text>
        <dbReference type="Rhea" id="RHEA:43744"/>
        <dbReference type="Rhea" id="RHEA-COMP:10625"/>
        <dbReference type="Rhea" id="RHEA-COMP:10670"/>
        <dbReference type="ChEBI" id="CHEBI:15378"/>
        <dbReference type="ChEBI" id="CHEBI:30616"/>
        <dbReference type="ChEBI" id="CHEBI:32551"/>
        <dbReference type="ChEBI" id="CHEBI:33019"/>
        <dbReference type="ChEBI" id="CHEBI:82748"/>
        <dbReference type="ChEBI" id="CHEBI:83665"/>
        <dbReference type="ChEBI" id="CHEBI:456215"/>
        <dbReference type="EC" id="6.3.4.19"/>
    </reaction>
</comment>
<feature type="domain" description="Lysidine-tRNA(Ile) synthetase C-terminal" evidence="9">
    <location>
        <begin position="371"/>
        <end position="424"/>
    </location>
</feature>
<dbReference type="InterPro" id="IPR011063">
    <property type="entry name" value="TilS/TtcA_N"/>
</dbReference>
<keyword evidence="2 8" id="KW-0963">Cytoplasm</keyword>
<evidence type="ECO:0000256" key="5">
    <source>
        <dbReference type="ARBA" id="ARBA00022741"/>
    </source>
</evidence>
<dbReference type="Pfam" id="PF09179">
    <property type="entry name" value="TilS"/>
    <property type="match status" value="1"/>
</dbReference>
<evidence type="ECO:0000256" key="8">
    <source>
        <dbReference type="HAMAP-Rule" id="MF_01161"/>
    </source>
</evidence>
<name>A0ABX9XNJ9_9PAST</name>
<dbReference type="SUPFAM" id="SSF82829">
    <property type="entry name" value="MesJ substrate recognition domain-like"/>
    <property type="match status" value="1"/>
</dbReference>
<dbReference type="EMBL" id="RKQT01000006">
    <property type="protein sequence ID" value="RPE90937.1"/>
    <property type="molecule type" value="Genomic_DNA"/>
</dbReference>
<comment type="similarity">
    <text evidence="8">Belongs to the tRNA(Ile)-lysidine synthase family.</text>
</comment>
<dbReference type="Pfam" id="PF11734">
    <property type="entry name" value="TilS_C"/>
    <property type="match status" value="1"/>
</dbReference>
<organism evidence="10 11">
    <name type="scientific">Frederiksenia canicola</name>
    <dbReference type="NCBI Taxonomy" id="123824"/>
    <lineage>
        <taxon>Bacteria</taxon>
        <taxon>Pseudomonadati</taxon>
        <taxon>Pseudomonadota</taxon>
        <taxon>Gammaproteobacteria</taxon>
        <taxon>Pasteurellales</taxon>
        <taxon>Pasteurellaceae</taxon>
        <taxon>Frederiksenia</taxon>
    </lineage>
</organism>
<dbReference type="InterPro" id="IPR012795">
    <property type="entry name" value="tRNA_Ile_lys_synt_N"/>
</dbReference>
<protein>
    <recommendedName>
        <fullName evidence="8">tRNA(Ile)-lysidine synthase</fullName>
        <ecNumber evidence="8">6.3.4.19</ecNumber>
    </recommendedName>
    <alternativeName>
        <fullName evidence="8">tRNA(Ile)-2-lysyl-cytidine synthase</fullName>
    </alternativeName>
    <alternativeName>
        <fullName evidence="8">tRNA(Ile)-lysidine synthetase</fullName>
    </alternativeName>
</protein>
<keyword evidence="3 8" id="KW-0436">Ligase</keyword>
<dbReference type="SMART" id="SM00977">
    <property type="entry name" value="TilS_C"/>
    <property type="match status" value="1"/>
</dbReference>
<evidence type="ECO:0000256" key="4">
    <source>
        <dbReference type="ARBA" id="ARBA00022694"/>
    </source>
</evidence>
<dbReference type="InterPro" id="IPR014729">
    <property type="entry name" value="Rossmann-like_a/b/a_fold"/>
</dbReference>
<comment type="function">
    <text evidence="8">Ligates lysine onto the cytidine present at position 34 of the AUA codon-specific tRNA(Ile) that contains the anticodon CAU, in an ATP-dependent manner. Cytidine is converted to lysidine, thus changing the amino acid specificity of the tRNA from methionine to isoleucine.</text>
</comment>
<dbReference type="Gene3D" id="1.20.59.20">
    <property type="match status" value="1"/>
</dbReference>
<evidence type="ECO:0000256" key="6">
    <source>
        <dbReference type="ARBA" id="ARBA00022840"/>
    </source>
</evidence>
<evidence type="ECO:0000256" key="7">
    <source>
        <dbReference type="ARBA" id="ARBA00048539"/>
    </source>
</evidence>
<keyword evidence="4 8" id="KW-0819">tRNA processing</keyword>
<evidence type="ECO:0000256" key="2">
    <source>
        <dbReference type="ARBA" id="ARBA00022490"/>
    </source>
</evidence>
<keyword evidence="11" id="KW-1185">Reference proteome</keyword>
<comment type="domain">
    <text evidence="8">The N-terminal region contains the highly conserved SGGXDS motif, predicted to be a P-loop motif involved in ATP binding.</text>
</comment>
<reference evidence="10 11" key="1">
    <citation type="submission" date="2018-11" db="EMBL/GenBank/DDBJ databases">
        <title>Genomic Encyclopedia of Type Strains, Phase IV (KMG-IV): sequencing the most valuable type-strain genomes for metagenomic binning, comparative biology and taxonomic classification.</title>
        <authorList>
            <person name="Goeker M."/>
        </authorList>
    </citation>
    <scope>NUCLEOTIDE SEQUENCE [LARGE SCALE GENOMIC DNA]</scope>
    <source>
        <strain evidence="10 11">DSM 25797</strain>
    </source>
</reference>
<dbReference type="Pfam" id="PF01171">
    <property type="entry name" value="ATP_bind_3"/>
    <property type="match status" value="1"/>
</dbReference>
<evidence type="ECO:0000313" key="10">
    <source>
        <dbReference type="EMBL" id="RPE90937.1"/>
    </source>
</evidence>
<accession>A0ABX9XNJ9</accession>
<dbReference type="PANTHER" id="PTHR43033">
    <property type="entry name" value="TRNA(ILE)-LYSIDINE SYNTHASE-RELATED"/>
    <property type="match status" value="1"/>
</dbReference>
<comment type="caution">
    <text evidence="10">The sequence shown here is derived from an EMBL/GenBank/DDBJ whole genome shotgun (WGS) entry which is preliminary data.</text>
</comment>
<dbReference type="CDD" id="cd01992">
    <property type="entry name" value="TilS_N"/>
    <property type="match status" value="1"/>
</dbReference>
<sequence length="426" mass="49384">MMQRAFFNQIEQHFPTQTDFLIGLSGGVDSVALLHLFCQLRQHKPLNLRAIHIHHGLSPNADSWAAFCQTLCEQWQIPLSVQQVQVVGTQGLEANARQARYQAIQAQIQPNEIFCTAHHLDDQVETFFLALKRGAGLKGLSAMQAVSFWQRFTIFRPLLSFSKAELLTYATVEKLPWIEDESNANTQFDRNFLRNDVLPLLNQRWQQFNPMVARASQHCAEQQQLIEELLADELNQRADFAEQSLNIDGFEHFSLLKQQQLIRLWLERYQQPMPSKALLKQIIQQLIFAEKDKNPQVKVGQKMVRRYQQKIFLTEESPLDSLFQREVNIKDFIELPHNLGTLIRTADSLICKKSHGTHRLLLPVELRNQPLVVQFTAPSKVKCYGKPHREEMKKIWQAHKIPVWQRHCTPLVFFGEELVGILGEEK</sequence>
<dbReference type="HAMAP" id="MF_01161">
    <property type="entry name" value="tRNA_Ile_lys_synt"/>
    <property type="match status" value="1"/>
</dbReference>
<dbReference type="NCBIfam" id="TIGR02432">
    <property type="entry name" value="lysidine_TilS_N"/>
    <property type="match status" value="1"/>
</dbReference>
<gene>
    <name evidence="8" type="primary">tilS</name>
    <name evidence="10" type="ORF">EDC49_1938</name>
</gene>
<dbReference type="PANTHER" id="PTHR43033:SF1">
    <property type="entry name" value="TRNA(ILE)-LYSIDINE SYNTHASE-RELATED"/>
    <property type="match status" value="1"/>
</dbReference>
<proteinExistence type="inferred from homology"/>
<dbReference type="InterPro" id="IPR012796">
    <property type="entry name" value="Lysidine-tRNA-synth_C"/>
</dbReference>
<dbReference type="NCBIfam" id="TIGR02433">
    <property type="entry name" value="lysidine_TilS_C"/>
    <property type="match status" value="1"/>
</dbReference>
<evidence type="ECO:0000256" key="1">
    <source>
        <dbReference type="ARBA" id="ARBA00004496"/>
    </source>
</evidence>
<feature type="binding site" evidence="8">
    <location>
        <begin position="25"/>
        <end position="30"/>
    </location>
    <ligand>
        <name>ATP</name>
        <dbReference type="ChEBI" id="CHEBI:30616"/>
    </ligand>
</feature>
<dbReference type="SUPFAM" id="SSF52402">
    <property type="entry name" value="Adenine nucleotide alpha hydrolases-like"/>
    <property type="match status" value="1"/>
</dbReference>
<comment type="subcellular location">
    <subcellularLocation>
        <location evidence="1 8">Cytoplasm</location>
    </subcellularLocation>
</comment>
<evidence type="ECO:0000313" key="11">
    <source>
        <dbReference type="Proteomes" id="UP000276901"/>
    </source>
</evidence>
<evidence type="ECO:0000256" key="3">
    <source>
        <dbReference type="ARBA" id="ARBA00022598"/>
    </source>
</evidence>
<dbReference type="SUPFAM" id="SSF56037">
    <property type="entry name" value="PheT/TilS domain"/>
    <property type="match status" value="1"/>
</dbReference>
<evidence type="ECO:0000259" key="9">
    <source>
        <dbReference type="SMART" id="SM00977"/>
    </source>
</evidence>
<keyword evidence="5 8" id="KW-0547">Nucleotide-binding</keyword>